<dbReference type="InterPro" id="IPR007221">
    <property type="entry name" value="MreC"/>
</dbReference>
<feature type="domain" description="Rod shape-determining protein MreC beta-barrel core" evidence="5">
    <location>
        <begin position="318"/>
        <end position="378"/>
    </location>
</feature>
<dbReference type="InterPro" id="IPR042175">
    <property type="entry name" value="Cell/Rod_MreC_2"/>
</dbReference>
<evidence type="ECO:0000313" key="7">
    <source>
        <dbReference type="Proteomes" id="UP000217838"/>
    </source>
</evidence>
<evidence type="ECO:0000313" key="6">
    <source>
        <dbReference type="EMBL" id="PCI92680.1"/>
    </source>
</evidence>
<proteinExistence type="inferred from homology"/>
<reference evidence="7" key="1">
    <citation type="submission" date="2017-08" db="EMBL/GenBank/DDBJ databases">
        <title>A dynamic microbial community with high functional redundancy inhabits the cold, oxic subseafloor aquifer.</title>
        <authorList>
            <person name="Tully B.J."/>
            <person name="Wheat C.G."/>
            <person name="Glazer B.T."/>
            <person name="Huber J.A."/>
        </authorList>
    </citation>
    <scope>NUCLEOTIDE SEQUENCE [LARGE SCALE GENOMIC DNA]</scope>
</reference>
<dbReference type="PANTHER" id="PTHR34138:SF1">
    <property type="entry name" value="CELL SHAPE-DETERMINING PROTEIN MREC"/>
    <property type="match status" value="1"/>
</dbReference>
<keyword evidence="3" id="KW-0133">Cell shape</keyword>
<gene>
    <name evidence="6" type="ORF">COB11_06840</name>
</gene>
<dbReference type="Gene3D" id="2.40.10.350">
    <property type="entry name" value="Rod shape-determining protein MreC, domain 2"/>
    <property type="match status" value="1"/>
</dbReference>
<evidence type="ECO:0000259" key="5">
    <source>
        <dbReference type="Pfam" id="PF04085"/>
    </source>
</evidence>
<organism evidence="6 7">
    <name type="scientific">Aerophobetes bacterium</name>
    <dbReference type="NCBI Taxonomy" id="2030807"/>
    <lineage>
        <taxon>Bacteria</taxon>
        <taxon>Candidatus Aerophobota</taxon>
    </lineage>
</organism>
<dbReference type="InterPro" id="IPR042177">
    <property type="entry name" value="Cell/Rod_1"/>
</dbReference>
<comment type="similarity">
    <text evidence="1">Belongs to the MreC family.</text>
</comment>
<accession>A0A2A4YDI9</accession>
<dbReference type="EMBL" id="NVUU01000090">
    <property type="protein sequence ID" value="PCI92680.1"/>
    <property type="molecule type" value="Genomic_DNA"/>
</dbReference>
<comment type="caution">
    <text evidence="6">The sequence shown here is derived from an EMBL/GenBank/DDBJ whole genome shotgun (WGS) entry which is preliminary data.</text>
</comment>
<feature type="domain" description="Rod shape-determining protein MreC beta-barrel core" evidence="5">
    <location>
        <begin position="140"/>
        <end position="213"/>
    </location>
</feature>
<evidence type="ECO:0000256" key="1">
    <source>
        <dbReference type="ARBA" id="ARBA00009369"/>
    </source>
</evidence>
<dbReference type="AlphaFoldDB" id="A0A2A4YDI9"/>
<protein>
    <recommendedName>
        <fullName evidence="2">Cell shape-determining protein MreC</fullName>
    </recommendedName>
    <alternativeName>
        <fullName evidence="4">Cell shape protein MreC</fullName>
    </alternativeName>
</protein>
<dbReference type="Pfam" id="PF04085">
    <property type="entry name" value="MreC"/>
    <property type="match status" value="2"/>
</dbReference>
<dbReference type="Proteomes" id="UP000217838">
    <property type="component" value="Unassembled WGS sequence"/>
</dbReference>
<dbReference type="PANTHER" id="PTHR34138">
    <property type="entry name" value="CELL SHAPE-DETERMINING PROTEIN MREC"/>
    <property type="match status" value="1"/>
</dbReference>
<name>A0A2A4YDI9_UNCAE</name>
<evidence type="ECO:0000256" key="2">
    <source>
        <dbReference type="ARBA" id="ARBA00013855"/>
    </source>
</evidence>
<dbReference type="GO" id="GO:0005886">
    <property type="term" value="C:plasma membrane"/>
    <property type="evidence" value="ECO:0007669"/>
    <property type="project" value="TreeGrafter"/>
</dbReference>
<dbReference type="InterPro" id="IPR055342">
    <property type="entry name" value="MreC_beta-barrel_core"/>
</dbReference>
<evidence type="ECO:0000256" key="4">
    <source>
        <dbReference type="ARBA" id="ARBA00032089"/>
    </source>
</evidence>
<evidence type="ECO:0000256" key="3">
    <source>
        <dbReference type="ARBA" id="ARBA00022960"/>
    </source>
</evidence>
<sequence length="382" mass="43227">MLRKYSSSYGVIILAMFFVLFLPKSFTRKVREKTASGLSPFHQGITFLRAGFLSKASGHSSSYKVREEDLDKLKVRNQLLTGQLEAVKEYLLSDERLDHQINRYKELSKNKNLTKKFLERREKEYFDRLTLMARQVPAKIVYRDPAFWSTAVWINVGKKQNKALGEDIITIDSPVVVGDNIVGVIDYVGESQSKVSLITDASLTTSVRIVRGSIQNKRLLDELSVLQEKLKFTSDIFFSKEEQKNTLSILEDLKENIKESIQERYLAKGELKGSSRPLWRSRKEELNGVGFNYDFEDVEGPARDLRTGESLDGKSKEILIKEGDLLVTSGMDGIFPAGFHAGIVTKVDPLEEGAISYSLEAKATCGDLNEITSVYVLKRMQD</sequence>
<dbReference type="Gene3D" id="2.40.10.340">
    <property type="entry name" value="Rod shape-determining protein MreC, domain 1"/>
    <property type="match status" value="1"/>
</dbReference>
<dbReference type="GO" id="GO:0008360">
    <property type="term" value="P:regulation of cell shape"/>
    <property type="evidence" value="ECO:0007669"/>
    <property type="project" value="UniProtKB-KW"/>
</dbReference>